<evidence type="ECO:0000259" key="8">
    <source>
        <dbReference type="PROSITE" id="PS51841"/>
    </source>
</evidence>
<dbReference type="Pfam" id="PF00746">
    <property type="entry name" value="Gram_pos_anchor"/>
    <property type="match status" value="1"/>
</dbReference>
<dbReference type="Proteomes" id="UP000195787">
    <property type="component" value="Unassembled WGS sequence"/>
</dbReference>
<feature type="chain" id="PRO_5012277758" description="LTD domain-containing protein" evidence="7">
    <location>
        <begin position="31"/>
        <end position="677"/>
    </location>
</feature>
<evidence type="ECO:0000313" key="10">
    <source>
        <dbReference type="Proteomes" id="UP000195787"/>
    </source>
</evidence>
<dbReference type="Pfam" id="PF13449">
    <property type="entry name" value="Phytase-like"/>
    <property type="match status" value="1"/>
</dbReference>
<keyword evidence="2" id="KW-0964">Secreted</keyword>
<dbReference type="EMBL" id="FUHU01000020">
    <property type="protein sequence ID" value="SJM54156.1"/>
    <property type="molecule type" value="Genomic_DNA"/>
</dbReference>
<dbReference type="GeneID" id="303172394"/>
<evidence type="ECO:0000256" key="5">
    <source>
        <dbReference type="SAM" id="MobiDB-lite"/>
    </source>
</evidence>
<keyword evidence="6" id="KW-0472">Membrane</keyword>
<dbReference type="OrthoDB" id="5380360at2"/>
<dbReference type="InterPro" id="IPR019931">
    <property type="entry name" value="LPXTG_anchor"/>
</dbReference>
<accession>A0A1R4FE45</accession>
<protein>
    <recommendedName>
        <fullName evidence="8">LTD domain-containing protein</fullName>
    </recommendedName>
</protein>
<dbReference type="InterPro" id="IPR036415">
    <property type="entry name" value="Lamin_tail_dom_sf"/>
</dbReference>
<feature type="domain" description="LTD" evidence="8">
    <location>
        <begin position="154"/>
        <end position="274"/>
    </location>
</feature>
<evidence type="ECO:0000256" key="6">
    <source>
        <dbReference type="SAM" id="Phobius"/>
    </source>
</evidence>
<sequence length="677" mass="70374">MHIRKKTAASATALLLAGGALLVGPTAANAAEHPSGVAINEINSKGDDFIELINTGEEAVDISDWTFTDDNTDRSDDRGRFEPGTTIEPGAVMLLWGEGHTEEAFAFGLGGGDEVNVFDGAGEVVDAHAYADHAGDGNTWGRIPDGAGAFVLTASTPGELNHPADIETVESPIVINEIESNGDPVDDWVELANTDTENSIDLSGWSIIDGDPTHEPLVFPEGTEIESGGYWSIYTDAEQGDAGFGLGGNDSVTLFNADGDVVDQTSWEGHSVTTWGRIPDMTGEFAVTGEPTREMPNVEAGEAEPVNSTPWPWALDEIVAADAPGTFDGDISGVDFDEQGNAYAVHNGTGELFVLEFADGGTDAQVTASYQLRYADGSGIPDAEGVTVGEGGAVFVATERNNADNGTSRPSVLRFELPADPSIGELELSATTEWNLVDSVGTLGANSGLEAVEWLPNAFGGVYAVGVEGTGEVLFVSLAADGSHELVNRYASPFQGVMALDYQEQFGELLVTCDEVCEGRSVLLTIDGDEIAESSNDSGVLLIDSPELLPNVANEGFASHITVEACPADAQGQQQDGFVQTVRQLWGDDNATDGVSLRTGISVITECAPATADDDNGTGDDGTGDDGTGDDNADDGSVDSTGGNELPETAGAPALWMLAAGMMLAAAGLLTLRARKV</sequence>
<evidence type="ECO:0000256" key="4">
    <source>
        <dbReference type="ARBA" id="ARBA00023088"/>
    </source>
</evidence>
<keyword evidence="10" id="KW-1185">Reference proteome</keyword>
<dbReference type="Gene3D" id="2.60.40.1260">
    <property type="entry name" value="Lamin Tail domain"/>
    <property type="match status" value="2"/>
</dbReference>
<feature type="transmembrane region" description="Helical" evidence="6">
    <location>
        <begin position="654"/>
        <end position="672"/>
    </location>
</feature>
<keyword evidence="6" id="KW-0812">Transmembrane</keyword>
<gene>
    <name evidence="9" type="ORF">CZ674_04135</name>
</gene>
<dbReference type="RefSeq" id="WP_086991264.1">
    <property type="nucleotide sequence ID" value="NZ_FUHU01000020.1"/>
</dbReference>
<keyword evidence="1" id="KW-0134">Cell wall</keyword>
<feature type="compositionally biased region" description="Acidic residues" evidence="5">
    <location>
        <begin position="612"/>
        <end position="637"/>
    </location>
</feature>
<evidence type="ECO:0000256" key="3">
    <source>
        <dbReference type="ARBA" id="ARBA00022729"/>
    </source>
</evidence>
<dbReference type="InterPro" id="IPR027372">
    <property type="entry name" value="Phytase-like_dom"/>
</dbReference>
<dbReference type="NCBIfam" id="TIGR01167">
    <property type="entry name" value="LPXTG_anchor"/>
    <property type="match status" value="1"/>
</dbReference>
<dbReference type="PROSITE" id="PS51841">
    <property type="entry name" value="LTD"/>
    <property type="match status" value="2"/>
</dbReference>
<proteinExistence type="predicted"/>
<dbReference type="Pfam" id="PF00932">
    <property type="entry name" value="LTD"/>
    <property type="match status" value="2"/>
</dbReference>
<keyword evidence="6" id="KW-1133">Transmembrane helix</keyword>
<keyword evidence="4" id="KW-0572">Peptidoglycan-anchor</keyword>
<dbReference type="InterPro" id="IPR001322">
    <property type="entry name" value="Lamin_tail_dom"/>
</dbReference>
<dbReference type="AlphaFoldDB" id="A0A1R4FE45"/>
<evidence type="ECO:0000256" key="2">
    <source>
        <dbReference type="ARBA" id="ARBA00022525"/>
    </source>
</evidence>
<evidence type="ECO:0000256" key="7">
    <source>
        <dbReference type="SAM" id="SignalP"/>
    </source>
</evidence>
<keyword evidence="3 7" id="KW-0732">Signal</keyword>
<evidence type="ECO:0000313" key="9">
    <source>
        <dbReference type="EMBL" id="SJM54156.1"/>
    </source>
</evidence>
<feature type="region of interest" description="Disordered" evidence="5">
    <location>
        <begin position="608"/>
        <end position="648"/>
    </location>
</feature>
<feature type="signal peptide" evidence="7">
    <location>
        <begin position="1"/>
        <end position="30"/>
    </location>
</feature>
<feature type="domain" description="LTD" evidence="8">
    <location>
        <begin position="24"/>
        <end position="132"/>
    </location>
</feature>
<reference evidence="9 10" key="1">
    <citation type="submission" date="2017-02" db="EMBL/GenBank/DDBJ databases">
        <authorList>
            <person name="Peterson S.W."/>
        </authorList>
    </citation>
    <scope>NUCLEOTIDE SEQUENCE [LARGE SCALE GENOMIC DNA]</scope>
    <source>
        <strain evidence="9 10">LMG 22410</strain>
    </source>
</reference>
<name>A0A1R4FE45_9MICO</name>
<dbReference type="SUPFAM" id="SSF74853">
    <property type="entry name" value="Lamin A/C globular tail domain"/>
    <property type="match status" value="2"/>
</dbReference>
<organism evidence="9 10">
    <name type="scientific">Agrococcus casei LMG 22410</name>
    <dbReference type="NCBI Taxonomy" id="1255656"/>
    <lineage>
        <taxon>Bacteria</taxon>
        <taxon>Bacillati</taxon>
        <taxon>Actinomycetota</taxon>
        <taxon>Actinomycetes</taxon>
        <taxon>Micrococcales</taxon>
        <taxon>Microbacteriaceae</taxon>
        <taxon>Agrococcus</taxon>
    </lineage>
</organism>
<evidence type="ECO:0000256" key="1">
    <source>
        <dbReference type="ARBA" id="ARBA00022512"/>
    </source>
</evidence>